<keyword evidence="3" id="KW-0460">Magnesium</keyword>
<dbReference type="InterPro" id="IPR036412">
    <property type="entry name" value="HAD-like_sf"/>
</dbReference>
<gene>
    <name evidence="4" type="ORF">COT25_02060</name>
</gene>
<dbReference type="PANTHER" id="PTHR43344">
    <property type="entry name" value="PHOSPHOSERINE PHOSPHATASE"/>
    <property type="match status" value="1"/>
</dbReference>
<dbReference type="SUPFAM" id="SSF56784">
    <property type="entry name" value="HAD-like"/>
    <property type="match status" value="1"/>
</dbReference>
<dbReference type="NCBIfam" id="TIGR01488">
    <property type="entry name" value="HAD-SF-IB"/>
    <property type="match status" value="1"/>
</dbReference>
<dbReference type="Pfam" id="PF12710">
    <property type="entry name" value="HAD"/>
    <property type="match status" value="1"/>
</dbReference>
<dbReference type="PANTHER" id="PTHR43344:SF13">
    <property type="entry name" value="PHOSPHATASE RV3661-RELATED"/>
    <property type="match status" value="1"/>
</dbReference>
<dbReference type="Gene3D" id="1.20.1440.100">
    <property type="entry name" value="SG protein - dephosphorylation function"/>
    <property type="match status" value="1"/>
</dbReference>
<keyword evidence="2 4" id="KW-0378">Hydrolase</keyword>
<dbReference type="Gene3D" id="3.40.50.1000">
    <property type="entry name" value="HAD superfamily/HAD-like"/>
    <property type="match status" value="1"/>
</dbReference>
<dbReference type="InterPro" id="IPR050582">
    <property type="entry name" value="HAD-like_SerB"/>
</dbReference>
<dbReference type="Proteomes" id="UP000228711">
    <property type="component" value="Unassembled WGS sequence"/>
</dbReference>
<reference evidence="5" key="1">
    <citation type="submission" date="2017-09" db="EMBL/GenBank/DDBJ databases">
        <title>Depth-based differentiation of microbial function through sediment-hosted aquifers and enrichment of novel symbionts in the deep terrestrial subsurface.</title>
        <authorList>
            <person name="Probst A.J."/>
            <person name="Ladd B."/>
            <person name="Jarett J.K."/>
            <person name="Geller-Mcgrath D.E."/>
            <person name="Sieber C.M.K."/>
            <person name="Emerson J.B."/>
            <person name="Anantharaman K."/>
            <person name="Thomas B.C."/>
            <person name="Malmstrom R."/>
            <person name="Stieglmeier M."/>
            <person name="Klingl A."/>
            <person name="Woyke T."/>
            <person name="Ryan C.M."/>
            <person name="Banfield J.F."/>
        </authorList>
    </citation>
    <scope>NUCLEOTIDE SEQUENCE [LARGE SCALE GENOMIC DNA]</scope>
</reference>
<dbReference type="InterPro" id="IPR006385">
    <property type="entry name" value="HAD_hydro_SerB1"/>
</dbReference>
<accession>A0A2H0YT47</accession>
<evidence type="ECO:0000313" key="4">
    <source>
        <dbReference type="EMBL" id="PIS41630.1"/>
    </source>
</evidence>
<protein>
    <submittedName>
        <fullName evidence="4">HAD-IB family hydrolase</fullName>
    </submittedName>
</protein>
<organism evidence="4 5">
    <name type="scientific">Candidatus Kerfeldbacteria bacterium CG08_land_8_20_14_0_20_42_7</name>
    <dbReference type="NCBI Taxonomy" id="2014245"/>
    <lineage>
        <taxon>Bacteria</taxon>
        <taxon>Candidatus Kerfeldiibacteriota</taxon>
    </lineage>
</organism>
<sequence length="229" mass="26279">MKTKKQQPIAIFDIDGTIFRSSLLIELTKSLVSFGIFPKLVHTEIQRTEQRWLDRKGSYEEYLNQVIKVFSKRLKGVSVNDVHRISALVIQEEKNRVYTYTRDLLSRLRKTHRLVAISGSPEVIVQEFQKAWKFDDVFGTIYESHAGVYTGNVTFVASHDKSSLLKEYCASNGLRLTRSIGVGDTETDIPFLELVSRPVAFNPNRKFLHAARQKGWAVVVERKDVVYTI</sequence>
<dbReference type="GO" id="GO:0046872">
    <property type="term" value="F:metal ion binding"/>
    <property type="evidence" value="ECO:0007669"/>
    <property type="project" value="UniProtKB-KW"/>
</dbReference>
<evidence type="ECO:0000313" key="5">
    <source>
        <dbReference type="Proteomes" id="UP000228711"/>
    </source>
</evidence>
<dbReference type="NCBIfam" id="TIGR01490">
    <property type="entry name" value="HAD-SF-IB-hyp1"/>
    <property type="match status" value="1"/>
</dbReference>
<keyword evidence="1" id="KW-0479">Metal-binding</keyword>
<dbReference type="EMBL" id="PEXV01000070">
    <property type="protein sequence ID" value="PIS41630.1"/>
    <property type="molecule type" value="Genomic_DNA"/>
</dbReference>
<evidence type="ECO:0000256" key="2">
    <source>
        <dbReference type="ARBA" id="ARBA00022801"/>
    </source>
</evidence>
<proteinExistence type="predicted"/>
<name>A0A2H0YT47_9BACT</name>
<dbReference type="GO" id="GO:0016787">
    <property type="term" value="F:hydrolase activity"/>
    <property type="evidence" value="ECO:0007669"/>
    <property type="project" value="UniProtKB-KW"/>
</dbReference>
<dbReference type="AlphaFoldDB" id="A0A2H0YT47"/>
<dbReference type="InterPro" id="IPR023214">
    <property type="entry name" value="HAD_sf"/>
</dbReference>
<comment type="caution">
    <text evidence="4">The sequence shown here is derived from an EMBL/GenBank/DDBJ whole genome shotgun (WGS) entry which is preliminary data.</text>
</comment>
<evidence type="ECO:0000256" key="1">
    <source>
        <dbReference type="ARBA" id="ARBA00022723"/>
    </source>
</evidence>
<evidence type="ECO:0000256" key="3">
    <source>
        <dbReference type="ARBA" id="ARBA00022842"/>
    </source>
</evidence>